<evidence type="ECO:0000256" key="6">
    <source>
        <dbReference type="ARBA" id="ARBA00023136"/>
    </source>
</evidence>
<dbReference type="AlphaFoldDB" id="A0A437QUV6"/>
<comment type="similarity">
    <text evidence="7">Belongs to the TRAP transporter large permease family.</text>
</comment>
<dbReference type="PANTHER" id="PTHR33362">
    <property type="entry name" value="SIALIC ACID TRAP TRANSPORTER PERMEASE PROTEIN SIAT-RELATED"/>
    <property type="match status" value="1"/>
</dbReference>
<comment type="subcellular location">
    <subcellularLocation>
        <location evidence="1 7">Cell inner membrane</location>
        <topology evidence="1 7">Multi-pass membrane protein</topology>
    </subcellularLocation>
</comment>
<feature type="transmembrane region" description="Helical" evidence="7">
    <location>
        <begin position="46"/>
        <end position="67"/>
    </location>
</feature>
<dbReference type="OrthoDB" id="7824289at2"/>
<evidence type="ECO:0000256" key="2">
    <source>
        <dbReference type="ARBA" id="ARBA00022475"/>
    </source>
</evidence>
<comment type="function">
    <text evidence="7">Part of the tripartite ATP-independent periplasmic (TRAP) transport system.</text>
</comment>
<keyword evidence="7" id="KW-0813">Transport</keyword>
<name>A0A437QUV6_9PROT</name>
<dbReference type="GO" id="GO:0022857">
    <property type="term" value="F:transmembrane transporter activity"/>
    <property type="evidence" value="ECO:0007669"/>
    <property type="project" value="UniProtKB-UniRule"/>
</dbReference>
<evidence type="ECO:0000259" key="8">
    <source>
        <dbReference type="Pfam" id="PF06808"/>
    </source>
</evidence>
<evidence type="ECO:0000313" key="10">
    <source>
        <dbReference type="Proteomes" id="UP000287447"/>
    </source>
</evidence>
<dbReference type="RefSeq" id="WP_127763686.1">
    <property type="nucleotide sequence ID" value="NZ_SADE01000001.1"/>
</dbReference>
<dbReference type="PANTHER" id="PTHR33362:SF4">
    <property type="entry name" value="2,3-DIKETO-L-GULONATE TRAP TRANSPORTER LARGE PERMEASE PROTEIN YIAN"/>
    <property type="match status" value="1"/>
</dbReference>
<feature type="transmembrane region" description="Helical" evidence="7">
    <location>
        <begin position="400"/>
        <end position="421"/>
    </location>
</feature>
<feature type="transmembrane region" description="Helical" evidence="7">
    <location>
        <begin position="272"/>
        <end position="294"/>
    </location>
</feature>
<evidence type="ECO:0000256" key="3">
    <source>
        <dbReference type="ARBA" id="ARBA00022519"/>
    </source>
</evidence>
<gene>
    <name evidence="9" type="ORF">EOI86_03210</name>
</gene>
<dbReference type="Proteomes" id="UP000287447">
    <property type="component" value="Unassembled WGS sequence"/>
</dbReference>
<keyword evidence="10" id="KW-1185">Reference proteome</keyword>
<dbReference type="Pfam" id="PF06808">
    <property type="entry name" value="DctM"/>
    <property type="match status" value="1"/>
</dbReference>
<protein>
    <recommendedName>
        <fullName evidence="7">TRAP transporter large permease protein</fullName>
    </recommendedName>
</protein>
<evidence type="ECO:0000256" key="4">
    <source>
        <dbReference type="ARBA" id="ARBA00022692"/>
    </source>
</evidence>
<dbReference type="EMBL" id="SADE01000001">
    <property type="protein sequence ID" value="RVU38314.1"/>
    <property type="molecule type" value="Genomic_DNA"/>
</dbReference>
<feature type="transmembrane region" description="Helical" evidence="7">
    <location>
        <begin position="241"/>
        <end position="260"/>
    </location>
</feature>
<feature type="transmembrane region" description="Helical" evidence="7">
    <location>
        <begin position="87"/>
        <end position="112"/>
    </location>
</feature>
<feature type="transmembrane region" description="Helical" evidence="7">
    <location>
        <begin position="213"/>
        <end position="235"/>
    </location>
</feature>
<reference evidence="10" key="1">
    <citation type="submission" date="2019-01" db="EMBL/GenBank/DDBJ databases">
        <title>Gri0909 isolated from a small marine red alga.</title>
        <authorList>
            <person name="Kim J."/>
            <person name="Jeong S.E."/>
            <person name="Jeon C.O."/>
        </authorList>
    </citation>
    <scope>NUCLEOTIDE SEQUENCE [LARGE SCALE GENOMIC DNA]</scope>
    <source>
        <strain evidence="10">Gri0909</strain>
    </source>
</reference>
<feature type="domain" description="TRAP C4-dicarboxylate transport system permease DctM subunit" evidence="8">
    <location>
        <begin position="8"/>
        <end position="416"/>
    </location>
</feature>
<evidence type="ECO:0000256" key="7">
    <source>
        <dbReference type="RuleBase" id="RU369079"/>
    </source>
</evidence>
<proteinExistence type="inferred from homology"/>
<feature type="transmembrane region" description="Helical" evidence="7">
    <location>
        <begin position="173"/>
        <end position="192"/>
    </location>
</feature>
<feature type="transmembrane region" description="Helical" evidence="7">
    <location>
        <begin position="314"/>
        <end position="339"/>
    </location>
</feature>
<dbReference type="NCBIfam" id="TIGR00786">
    <property type="entry name" value="dctM"/>
    <property type="match status" value="1"/>
</dbReference>
<evidence type="ECO:0000313" key="9">
    <source>
        <dbReference type="EMBL" id="RVU38314.1"/>
    </source>
</evidence>
<feature type="transmembrane region" description="Helical" evidence="7">
    <location>
        <begin position="351"/>
        <end position="370"/>
    </location>
</feature>
<evidence type="ECO:0000256" key="1">
    <source>
        <dbReference type="ARBA" id="ARBA00004429"/>
    </source>
</evidence>
<organism evidence="9 10">
    <name type="scientific">Hwanghaeella grinnelliae</name>
    <dbReference type="NCBI Taxonomy" id="2500179"/>
    <lineage>
        <taxon>Bacteria</taxon>
        <taxon>Pseudomonadati</taxon>
        <taxon>Pseudomonadota</taxon>
        <taxon>Alphaproteobacteria</taxon>
        <taxon>Rhodospirillales</taxon>
        <taxon>Rhodospirillaceae</taxon>
        <taxon>Hwanghaeella</taxon>
    </lineage>
</organism>
<keyword evidence="2" id="KW-1003">Cell membrane</keyword>
<comment type="subunit">
    <text evidence="7">The complex comprises the extracytoplasmic solute receptor protein and the two transmembrane proteins.</text>
</comment>
<dbReference type="PIRSF" id="PIRSF006066">
    <property type="entry name" value="HI0050"/>
    <property type="match status" value="1"/>
</dbReference>
<feature type="transmembrane region" description="Helical" evidence="7">
    <location>
        <begin position="133"/>
        <end position="161"/>
    </location>
</feature>
<dbReference type="InterPro" id="IPR010656">
    <property type="entry name" value="DctM"/>
</dbReference>
<sequence length="426" mass="45489">MIGTIAALFFIGLAIGIPVAFALGLSTLPLFLFADYMPMTVAMQRMYGATQSFPLLAVPFFILAGNLMNNVGITDRLLRFARLLTGWMVGGLAQVSIVLSALMGGISGSAVADAAMESRLLGDAMYKRGYDKGFTASVIAFSSVITSTIPPSIGLILFGFISEVSIGRLLLGGVVPGILMTVVLIFVTSIIARHKGYEPDLPEKPTLRELGKSFIECLWALMFPVFLLIGFRFGFFTATEAGAIVVVYALVIGLFVYRELTWDGLIGAMRESVFDIGMVMLIIVMAAVLGHALTVEQAPSAITGFLASLPGEKYLTLFVVLALVFIAGTVMEATVNVLLVTPLVLPSLVHVGFDPVHMGVVMIILVSLGGNTPPVGVIMYTVCGILKCSFGEFVKWSWPYIAAMVGLIAALALIPDLVLFLPNQLM</sequence>
<keyword evidence="6 7" id="KW-0472">Membrane</keyword>
<keyword evidence="3 7" id="KW-0997">Cell inner membrane</keyword>
<keyword evidence="5 7" id="KW-1133">Transmembrane helix</keyword>
<feature type="transmembrane region" description="Helical" evidence="7">
    <location>
        <begin position="6"/>
        <end position="34"/>
    </location>
</feature>
<dbReference type="GO" id="GO:0005886">
    <property type="term" value="C:plasma membrane"/>
    <property type="evidence" value="ECO:0007669"/>
    <property type="project" value="UniProtKB-SubCell"/>
</dbReference>
<keyword evidence="4 7" id="KW-0812">Transmembrane</keyword>
<evidence type="ECO:0000256" key="5">
    <source>
        <dbReference type="ARBA" id="ARBA00022989"/>
    </source>
</evidence>
<accession>A0A437QUV6</accession>
<dbReference type="InterPro" id="IPR004681">
    <property type="entry name" value="TRAP_DctM"/>
</dbReference>
<comment type="caution">
    <text evidence="9">The sequence shown here is derived from an EMBL/GenBank/DDBJ whole genome shotgun (WGS) entry which is preliminary data.</text>
</comment>